<accession>A0A164GLZ0</accession>
<feature type="non-terminal residue" evidence="2">
    <location>
        <position position="130"/>
    </location>
</feature>
<sequence length="130" mass="14584">MNRGKARGRGRLVELPIDQEQDIESQQEEVGSITFVTDSTQEQTSRSTEEAVANPVIPPPMATNVIGTLEPFNIETGKWQVYEKRLQQFFIVNSITKDVKKKAYLLTVLGAEICDLIWNLFSPTDPTDAT</sequence>
<evidence type="ECO:0000313" key="2">
    <source>
        <dbReference type="EMBL" id="KZR99114.1"/>
    </source>
</evidence>
<comment type="caution">
    <text evidence="2">The sequence shown here is derived from an EMBL/GenBank/DDBJ whole genome shotgun (WGS) entry which is preliminary data.</text>
</comment>
<proteinExistence type="predicted"/>
<organism evidence="2 3">
    <name type="scientific">Daphnia magna</name>
    <dbReference type="NCBI Taxonomy" id="35525"/>
    <lineage>
        <taxon>Eukaryota</taxon>
        <taxon>Metazoa</taxon>
        <taxon>Ecdysozoa</taxon>
        <taxon>Arthropoda</taxon>
        <taxon>Crustacea</taxon>
        <taxon>Branchiopoda</taxon>
        <taxon>Diplostraca</taxon>
        <taxon>Cladocera</taxon>
        <taxon>Anomopoda</taxon>
        <taxon>Daphniidae</taxon>
        <taxon>Daphnia</taxon>
    </lineage>
</organism>
<keyword evidence="3" id="KW-1185">Reference proteome</keyword>
<dbReference type="EMBL" id="LRGB01014702">
    <property type="protein sequence ID" value="KZR99114.1"/>
    <property type="molecule type" value="Genomic_DNA"/>
</dbReference>
<evidence type="ECO:0000313" key="3">
    <source>
        <dbReference type="Proteomes" id="UP000076858"/>
    </source>
</evidence>
<feature type="region of interest" description="Disordered" evidence="1">
    <location>
        <begin position="37"/>
        <end position="56"/>
    </location>
</feature>
<reference evidence="2 3" key="1">
    <citation type="submission" date="2016-03" db="EMBL/GenBank/DDBJ databases">
        <title>EvidentialGene: Evidence-directed Construction of Genes on Genomes.</title>
        <authorList>
            <person name="Gilbert D.G."/>
            <person name="Choi J.-H."/>
            <person name="Mockaitis K."/>
            <person name="Colbourne J."/>
            <person name="Pfrender M."/>
        </authorList>
    </citation>
    <scope>NUCLEOTIDE SEQUENCE [LARGE SCALE GENOMIC DNA]</scope>
    <source>
        <strain evidence="2 3">Xinb3</strain>
        <tissue evidence="2">Complete organism</tissue>
    </source>
</reference>
<name>A0A164GLZ0_9CRUS</name>
<dbReference type="Proteomes" id="UP000076858">
    <property type="component" value="Unassembled WGS sequence"/>
</dbReference>
<feature type="compositionally biased region" description="Polar residues" evidence="1">
    <location>
        <begin position="37"/>
        <end position="46"/>
    </location>
</feature>
<gene>
    <name evidence="2" type="ORF">APZ42_005160</name>
</gene>
<dbReference type="AlphaFoldDB" id="A0A164GLZ0"/>
<evidence type="ECO:0000256" key="1">
    <source>
        <dbReference type="SAM" id="MobiDB-lite"/>
    </source>
</evidence>
<protein>
    <submittedName>
        <fullName evidence="2">Uncharacterized protein</fullName>
    </submittedName>
</protein>